<gene>
    <name evidence="1" type="primary">SFH1</name>
    <name evidence="1" type="ORF">EV182_001988</name>
</gene>
<evidence type="ECO:0000313" key="1">
    <source>
        <dbReference type="EMBL" id="KAJ1679467.1"/>
    </source>
</evidence>
<organism evidence="1 2">
    <name type="scientific">Spiromyces aspiralis</name>
    <dbReference type="NCBI Taxonomy" id="68401"/>
    <lineage>
        <taxon>Eukaryota</taxon>
        <taxon>Fungi</taxon>
        <taxon>Fungi incertae sedis</taxon>
        <taxon>Zoopagomycota</taxon>
        <taxon>Kickxellomycotina</taxon>
        <taxon>Kickxellomycetes</taxon>
        <taxon>Kickxellales</taxon>
        <taxon>Kickxellaceae</taxon>
        <taxon>Spiromyces</taxon>
    </lineage>
</organism>
<protein>
    <submittedName>
        <fullName evidence="1">Chromatin structure remodeling complex protein sfh1</fullName>
    </submittedName>
</protein>
<sequence>MQRRPNTTSSYDSRLREGKTSMLTRSLLSGDTMTRSGREIRSTRTSMRLREVATDSEDEGESDTTSNDGVKQQPTPIRRVRRSTINIYRSGLLKEERNHPETLVPIRLEFEVDGFRFQDAFLWNLNETKILPEDFAEVLCVDLALPRKENYFSQYITQAIRSQLQEHMELVQLVKARENYLKSNPVLPDDELRVIIPIEVQVGQFLLRDRIEWDLGMFPIEPQCVSDSPLREVGSPETFAKTLCQDLGVGGEIAPLIAHSIREQAYRLQRERLEILEEYNSGRRAMMTSAPPEQEPMPGWLRQPAMTTAFRPIDEVGLWGPSIEILSQEELERRSITQERALRRMRRSERAQVRTVSFLPAEYNVEYGTSALSIPPAQTGSAHTNYVPTTYSAQFLANLPPRAADVRRAYPPTHQSREPSLRQQAGSRPTEDEATDWRCNHCGIDVANTPIQRSGPDGPKTLCNACGLAWQVRDRKALPPHRKDMFRR</sequence>
<reference evidence="1" key="1">
    <citation type="submission" date="2022-06" db="EMBL/GenBank/DDBJ databases">
        <title>Phylogenomic reconstructions and comparative analyses of Kickxellomycotina fungi.</title>
        <authorList>
            <person name="Reynolds N.K."/>
            <person name="Stajich J.E."/>
            <person name="Barry K."/>
            <person name="Grigoriev I.V."/>
            <person name="Crous P."/>
            <person name="Smith M.E."/>
        </authorList>
    </citation>
    <scope>NUCLEOTIDE SEQUENCE</scope>
    <source>
        <strain evidence="1">RSA 2271</strain>
    </source>
</reference>
<accession>A0ACC1HW59</accession>
<name>A0ACC1HW59_9FUNG</name>
<comment type="caution">
    <text evidence="1">The sequence shown here is derived from an EMBL/GenBank/DDBJ whole genome shotgun (WGS) entry which is preliminary data.</text>
</comment>
<dbReference type="EMBL" id="JAMZIH010000363">
    <property type="protein sequence ID" value="KAJ1679467.1"/>
    <property type="molecule type" value="Genomic_DNA"/>
</dbReference>
<keyword evidence="2" id="KW-1185">Reference proteome</keyword>
<dbReference type="Proteomes" id="UP001145114">
    <property type="component" value="Unassembled WGS sequence"/>
</dbReference>
<evidence type="ECO:0000313" key="2">
    <source>
        <dbReference type="Proteomes" id="UP001145114"/>
    </source>
</evidence>
<proteinExistence type="predicted"/>